<accession>A0A8S0FV70</accession>
<evidence type="ECO:0008006" key="3">
    <source>
        <dbReference type="Google" id="ProtNLM"/>
    </source>
</evidence>
<evidence type="ECO:0000313" key="1">
    <source>
        <dbReference type="EMBL" id="BBU84207.1"/>
    </source>
</evidence>
<reference evidence="1 2" key="1">
    <citation type="submission" date="2020-01" db="EMBL/GenBank/DDBJ databases">
        <title>Dynamics of blaIMP-6 dissemination in carbapenem resistant Enterobacteriacea isolated from regional surveillance in Osaka, Japan.</title>
        <authorList>
            <person name="Abe R."/>
            <person name="Akeda Y."/>
            <person name="Sugawara Y."/>
            <person name="Yamamoto N."/>
            <person name="Tomono K."/>
            <person name="Takeuchi D."/>
            <person name="Kawahara R."/>
            <person name="Hamada S."/>
        </authorList>
    </citation>
    <scope>NUCLEOTIDE SEQUENCE [LARGE SCALE GENOMIC DNA]</scope>
    <source>
        <strain evidence="1 2">E300</strain>
    </source>
</reference>
<organism evidence="1 2">
    <name type="scientific">Escherichia coli</name>
    <dbReference type="NCBI Taxonomy" id="562"/>
    <lineage>
        <taxon>Bacteria</taxon>
        <taxon>Pseudomonadati</taxon>
        <taxon>Pseudomonadota</taxon>
        <taxon>Gammaproteobacteria</taxon>
        <taxon>Enterobacterales</taxon>
        <taxon>Enterobacteriaceae</taxon>
        <taxon>Escherichia</taxon>
    </lineage>
</organism>
<sequence>MGEGSCPAAQFRINYKNGGIFYRSARDGYGFEADWSEFYTTTRKPSAGDVGALPLSGGQLNGALGIGTSSALGGNSIVLGDNDTGFKQNGDGNLDVYRC</sequence>
<evidence type="ECO:0000313" key="2">
    <source>
        <dbReference type="Proteomes" id="UP000467488"/>
    </source>
</evidence>
<name>A0A8S0FV70_ECOLX</name>
<protein>
    <recommendedName>
        <fullName evidence="3">Phage tail protein</fullName>
    </recommendedName>
</protein>
<dbReference type="Proteomes" id="UP000467488">
    <property type="component" value="Chromosome"/>
</dbReference>
<gene>
    <name evidence="1" type="ORF">EIMP300_56070</name>
</gene>
<proteinExistence type="predicted"/>
<dbReference type="AlphaFoldDB" id="A0A8S0FV70"/>
<dbReference type="EMBL" id="AP022360">
    <property type="protein sequence ID" value="BBU84207.1"/>
    <property type="molecule type" value="Genomic_DNA"/>
</dbReference>